<evidence type="ECO:0000259" key="1">
    <source>
        <dbReference type="PROSITE" id="PS50104"/>
    </source>
</evidence>
<dbReference type="SMART" id="SM00255">
    <property type="entry name" value="TIR"/>
    <property type="match status" value="1"/>
</dbReference>
<dbReference type="Pfam" id="PF01582">
    <property type="entry name" value="TIR"/>
    <property type="match status" value="1"/>
</dbReference>
<dbReference type="InterPro" id="IPR044974">
    <property type="entry name" value="Disease_R_plants"/>
</dbReference>
<protein>
    <submittedName>
        <fullName evidence="2">NB-ARC</fullName>
    </submittedName>
</protein>
<dbReference type="PROSITE" id="PS50104">
    <property type="entry name" value="TIR"/>
    <property type="match status" value="1"/>
</dbReference>
<dbReference type="GO" id="GO:0006952">
    <property type="term" value="P:defense response"/>
    <property type="evidence" value="ECO:0007669"/>
    <property type="project" value="InterPro"/>
</dbReference>
<reference evidence="2" key="1">
    <citation type="submission" date="2014-04" db="EMBL/GenBank/DDBJ databases">
        <title>The genes involved in the male and female cone development in Pinus tabuliformis.</title>
        <authorList>
            <person name="Niu S."/>
            <person name="Li W."/>
            <person name="Chen X."/>
        </authorList>
    </citation>
    <scope>NUCLEOTIDE SEQUENCE</scope>
</reference>
<dbReference type="AlphaFoldDB" id="A0A0K0M7B5"/>
<accession>A0A0K0M7B5</accession>
<proteinExistence type="evidence at transcript level"/>
<dbReference type="InterPro" id="IPR042197">
    <property type="entry name" value="Apaf_helical"/>
</dbReference>
<dbReference type="InterPro" id="IPR035897">
    <property type="entry name" value="Toll_tir_struct_dom_sf"/>
</dbReference>
<organism evidence="2">
    <name type="scientific">Pinus tabuliformis</name>
    <name type="common">Chinese red pine</name>
    <name type="synonym">Pinus leucosperma</name>
    <dbReference type="NCBI Taxonomy" id="88731"/>
    <lineage>
        <taxon>Eukaryota</taxon>
        <taxon>Viridiplantae</taxon>
        <taxon>Streptophyta</taxon>
        <taxon>Embryophyta</taxon>
        <taxon>Tracheophyta</taxon>
        <taxon>Spermatophyta</taxon>
        <taxon>Pinopsida</taxon>
        <taxon>Pinidae</taxon>
        <taxon>Conifers I</taxon>
        <taxon>Pinales</taxon>
        <taxon>Pinaceae</taxon>
        <taxon>Pinus</taxon>
        <taxon>Pinus subgen. Pinus</taxon>
    </lineage>
</organism>
<evidence type="ECO:0000313" key="2">
    <source>
        <dbReference type="EMBL" id="AJP06331.1"/>
    </source>
</evidence>
<dbReference type="Gene3D" id="3.40.50.300">
    <property type="entry name" value="P-loop containing nucleotide triphosphate hydrolases"/>
    <property type="match status" value="1"/>
</dbReference>
<feature type="domain" description="TIR" evidence="1">
    <location>
        <begin position="15"/>
        <end position="164"/>
    </location>
</feature>
<dbReference type="GO" id="GO:0007165">
    <property type="term" value="P:signal transduction"/>
    <property type="evidence" value="ECO:0007669"/>
    <property type="project" value="InterPro"/>
</dbReference>
<dbReference type="Gene3D" id="3.40.50.10140">
    <property type="entry name" value="Toll/interleukin-1 receptor homology (TIR) domain"/>
    <property type="match status" value="1"/>
</dbReference>
<dbReference type="PRINTS" id="PR00364">
    <property type="entry name" value="DISEASERSIST"/>
</dbReference>
<dbReference type="GO" id="GO:0043531">
    <property type="term" value="F:ADP binding"/>
    <property type="evidence" value="ECO:0007669"/>
    <property type="project" value="InterPro"/>
</dbReference>
<dbReference type="PANTHER" id="PTHR11017">
    <property type="entry name" value="LEUCINE-RICH REPEAT-CONTAINING PROTEIN"/>
    <property type="match status" value="1"/>
</dbReference>
<dbReference type="Gene3D" id="1.10.8.430">
    <property type="entry name" value="Helical domain of apoptotic protease-activating factors"/>
    <property type="match status" value="1"/>
</dbReference>
<name>A0A0K0M7B5_PINTB</name>
<dbReference type="SMR" id="A0A0K0M7B5"/>
<dbReference type="Pfam" id="PF00931">
    <property type="entry name" value="NB-ARC"/>
    <property type="match status" value="1"/>
</dbReference>
<dbReference type="SUPFAM" id="SSF52200">
    <property type="entry name" value="Toll/Interleukin receptor TIR domain"/>
    <property type="match status" value="1"/>
</dbReference>
<dbReference type="PANTHER" id="PTHR11017:SF385">
    <property type="entry name" value="DISEASE RESISTANCE PROTEIN (TIR-NBS-LRR CLASS)-RELATED"/>
    <property type="match status" value="1"/>
</dbReference>
<sequence length="501" mass="56681">MAASSSTAAQSNNHQWFDVFLNHRGPDVKETFARPLYLRLLSNGLRAFLDKDEMQPGYNFPCQIEHAIKTASVHVAIFSPRYAESSWCLNELLLMLESKAPIIPVFYRVTPAEVRWTQGKDGNYAQALQQLAEKKTKDPRTHKMKRRYDSKTIENWRNALSRVADNSGFELEVRNGEELELELLDKLVECLSKMVKRAGLHVAKYPTGLDEKLKDFEDTVLLQQQQSGKTRILGIVGLGGVGKTTLAKEFFNRRISDYQKTCFLSDIRDNAAKGSLTSLQRKLLKALSQVDKPIDSVDEGKGMLIEPLKSSNALIILDDVDDVNQVDALLPVQNHDLRSGSLILITPRDKHVLRSSRVENSSIYRLTGLKKKHSLELFCSHAFSQLSPLPGFEGLVDKFLKACNGLPLSLKVFGALLYGRDRSDWEDELGSLQQILPTEIKERLKTSYDSLNKEEKQIFLDIVCFFIGQNRDTAMRIWDGAGWRGSSNSREQEPCRSGQFK</sequence>
<dbReference type="InterPro" id="IPR000157">
    <property type="entry name" value="TIR_dom"/>
</dbReference>
<dbReference type="InterPro" id="IPR027417">
    <property type="entry name" value="P-loop_NTPase"/>
</dbReference>
<dbReference type="SUPFAM" id="SSF52540">
    <property type="entry name" value="P-loop containing nucleoside triphosphate hydrolases"/>
    <property type="match status" value="1"/>
</dbReference>
<dbReference type="InterPro" id="IPR002182">
    <property type="entry name" value="NB-ARC"/>
</dbReference>
<dbReference type="EMBL" id="KJ711086">
    <property type="protein sequence ID" value="AJP06331.1"/>
    <property type="molecule type" value="mRNA"/>
</dbReference>